<evidence type="ECO:0000256" key="10">
    <source>
        <dbReference type="ARBA" id="ARBA00022989"/>
    </source>
</evidence>
<reference evidence="18 21" key="2">
    <citation type="submission" date="2020-07" db="EMBL/GenBank/DDBJ databases">
        <authorList>
            <person name="Feng H."/>
        </authorList>
    </citation>
    <scope>NUCLEOTIDE SEQUENCE [LARGE SCALE GENOMIC DNA]</scope>
    <source>
        <strain evidence="21">s-12</strain>
        <strain evidence="18">S-12</strain>
    </source>
</reference>
<keyword evidence="6 17" id="KW-0812">Transmembrane</keyword>
<feature type="transmembrane region" description="Helical" evidence="17">
    <location>
        <begin position="125"/>
        <end position="142"/>
    </location>
</feature>
<dbReference type="InterPro" id="IPR003824">
    <property type="entry name" value="UppP"/>
</dbReference>
<evidence type="ECO:0000256" key="12">
    <source>
        <dbReference type="ARBA" id="ARBA00023251"/>
    </source>
</evidence>
<feature type="transmembrane region" description="Helical" evidence="17">
    <location>
        <begin position="49"/>
        <end position="68"/>
    </location>
</feature>
<evidence type="ECO:0000256" key="1">
    <source>
        <dbReference type="ARBA" id="ARBA00004651"/>
    </source>
</evidence>
<comment type="catalytic activity">
    <reaction evidence="16 17">
        <text>di-trans,octa-cis-undecaprenyl diphosphate + H2O = di-trans,octa-cis-undecaprenyl phosphate + phosphate + H(+)</text>
        <dbReference type="Rhea" id="RHEA:28094"/>
        <dbReference type="ChEBI" id="CHEBI:15377"/>
        <dbReference type="ChEBI" id="CHEBI:15378"/>
        <dbReference type="ChEBI" id="CHEBI:43474"/>
        <dbReference type="ChEBI" id="CHEBI:58405"/>
        <dbReference type="ChEBI" id="CHEBI:60392"/>
        <dbReference type="EC" id="3.6.1.27"/>
    </reaction>
</comment>
<evidence type="ECO:0000256" key="4">
    <source>
        <dbReference type="ARBA" id="ARBA00021581"/>
    </source>
</evidence>
<dbReference type="GO" id="GO:0009252">
    <property type="term" value="P:peptidoglycan biosynthetic process"/>
    <property type="evidence" value="ECO:0007669"/>
    <property type="project" value="UniProtKB-KW"/>
</dbReference>
<dbReference type="Proteomes" id="UP000570010">
    <property type="component" value="Unassembled WGS sequence"/>
</dbReference>
<keyword evidence="10 17" id="KW-1133">Transmembrane helix</keyword>
<evidence type="ECO:0000256" key="16">
    <source>
        <dbReference type="ARBA" id="ARBA00047594"/>
    </source>
</evidence>
<evidence type="ECO:0000256" key="3">
    <source>
        <dbReference type="ARBA" id="ARBA00012374"/>
    </source>
</evidence>
<evidence type="ECO:0000313" key="20">
    <source>
        <dbReference type="Proteomes" id="UP000472971"/>
    </source>
</evidence>
<name>A0A6B3VUD4_9BACI</name>
<keyword evidence="5 17" id="KW-1003">Cell membrane</keyword>
<sequence length="275" mass="29912">MYVETTENIFLLLKYLILGLLQGFTEPIPISSSGHLELVQHFLGVGIEGVSFALLVNSASLIAVLIIYREDIIRLLKNGLSYIKTKDTAAKSDFHFIIYLVVGTIPAGVLGILFEDFISEKLASIKTVGISLLITGAALWLIRNLRGRKNDTDLSLKDAVIVGLAQAVALIPGISRSGATIVAAMGLGMKQETALRYSFLLYIPVSAGGMILSLKETLTDPNIATLALPYTVAFIASLVATYFALKWFMNIMAKGNLKYFSYYCFIVGTLVVIFS</sequence>
<evidence type="ECO:0000256" key="2">
    <source>
        <dbReference type="ARBA" id="ARBA00010621"/>
    </source>
</evidence>
<dbReference type="Pfam" id="PF02673">
    <property type="entry name" value="BacA"/>
    <property type="match status" value="1"/>
</dbReference>
<dbReference type="Proteomes" id="UP000472971">
    <property type="component" value="Unassembled WGS sequence"/>
</dbReference>
<evidence type="ECO:0000256" key="5">
    <source>
        <dbReference type="ARBA" id="ARBA00022475"/>
    </source>
</evidence>
<comment type="subcellular location">
    <subcellularLocation>
        <location evidence="1 17">Cell membrane</location>
        <topology evidence="1 17">Multi-pass membrane protein</topology>
    </subcellularLocation>
</comment>
<comment type="function">
    <text evidence="17">Catalyzes the dephosphorylation of undecaprenyl diphosphate (UPP). Confers resistance to bacitracin.</text>
</comment>
<evidence type="ECO:0000256" key="8">
    <source>
        <dbReference type="ARBA" id="ARBA00022960"/>
    </source>
</evidence>
<evidence type="ECO:0000256" key="17">
    <source>
        <dbReference type="HAMAP-Rule" id="MF_01006"/>
    </source>
</evidence>
<keyword evidence="9 17" id="KW-0573">Peptidoglycan synthesis</keyword>
<evidence type="ECO:0000313" key="19">
    <source>
        <dbReference type="EMBL" id="NEY80838.1"/>
    </source>
</evidence>
<dbReference type="EMBL" id="JAAIWN010000007">
    <property type="protein sequence ID" value="NEY80838.1"/>
    <property type="molecule type" value="Genomic_DNA"/>
</dbReference>
<gene>
    <name evidence="17" type="primary">uppP</name>
    <name evidence="19" type="ORF">G4D64_04705</name>
    <name evidence="18" type="ORF">H1Z61_04740</name>
</gene>
<keyword evidence="7 17" id="KW-0378">Hydrolase</keyword>
<evidence type="ECO:0000256" key="11">
    <source>
        <dbReference type="ARBA" id="ARBA00023136"/>
    </source>
</evidence>
<evidence type="ECO:0000256" key="7">
    <source>
        <dbReference type="ARBA" id="ARBA00022801"/>
    </source>
</evidence>
<dbReference type="PANTHER" id="PTHR30622">
    <property type="entry name" value="UNDECAPRENYL-DIPHOSPHATASE"/>
    <property type="match status" value="1"/>
</dbReference>
<accession>A0A6B3VUD4</accession>
<dbReference type="GO" id="GO:0005886">
    <property type="term" value="C:plasma membrane"/>
    <property type="evidence" value="ECO:0007669"/>
    <property type="project" value="UniProtKB-SubCell"/>
</dbReference>
<reference evidence="19 20" key="1">
    <citation type="submission" date="2020-02" db="EMBL/GenBank/DDBJ databases">
        <title>Bacillus aquiflavi sp. nov., isolated from yellow water of strong flavor Chinese baijiu in Yibin region of China.</title>
        <authorList>
            <person name="Xie J."/>
        </authorList>
    </citation>
    <scope>NUCLEOTIDE SEQUENCE [LARGE SCALE GENOMIC DNA]</scope>
    <source>
        <strain evidence="19 20">3H-10</strain>
    </source>
</reference>
<keyword evidence="8 17" id="KW-0133">Cell shape</keyword>
<evidence type="ECO:0000256" key="13">
    <source>
        <dbReference type="ARBA" id="ARBA00023316"/>
    </source>
</evidence>
<feature type="transmembrane region" description="Helical" evidence="17">
    <location>
        <begin position="194"/>
        <end position="214"/>
    </location>
</feature>
<dbReference type="EMBL" id="JACEIO010000007">
    <property type="protein sequence ID" value="MBA4536470.1"/>
    <property type="molecule type" value="Genomic_DNA"/>
</dbReference>
<keyword evidence="13 17" id="KW-0961">Cell wall biogenesis/degradation</keyword>
<comment type="miscellaneous">
    <text evidence="17">Bacitracin is thought to be involved in the inhibition of peptidoglycan synthesis by sequestering undecaprenyl diphosphate, thereby reducing the pool of lipid carrier available.</text>
</comment>
<proteinExistence type="inferred from homology"/>
<evidence type="ECO:0000313" key="18">
    <source>
        <dbReference type="EMBL" id="MBA4536470.1"/>
    </source>
</evidence>
<dbReference type="GO" id="GO:0008360">
    <property type="term" value="P:regulation of cell shape"/>
    <property type="evidence" value="ECO:0007669"/>
    <property type="project" value="UniProtKB-KW"/>
</dbReference>
<dbReference type="GO" id="GO:0046677">
    <property type="term" value="P:response to antibiotic"/>
    <property type="evidence" value="ECO:0007669"/>
    <property type="project" value="UniProtKB-UniRule"/>
</dbReference>
<keyword evidence="20" id="KW-1185">Reference proteome</keyword>
<dbReference type="PANTHER" id="PTHR30622:SF2">
    <property type="entry name" value="UNDECAPRENYL-DIPHOSPHATASE"/>
    <property type="match status" value="1"/>
</dbReference>
<comment type="caution">
    <text evidence="19">The sequence shown here is derived from an EMBL/GenBank/DDBJ whole genome shotgun (WGS) entry which is preliminary data.</text>
</comment>
<dbReference type="GO" id="GO:0071555">
    <property type="term" value="P:cell wall organization"/>
    <property type="evidence" value="ECO:0007669"/>
    <property type="project" value="UniProtKB-KW"/>
</dbReference>
<keyword evidence="11 17" id="KW-0472">Membrane</keyword>
<dbReference type="HAMAP" id="MF_01006">
    <property type="entry name" value="Undec_diphosphatase"/>
    <property type="match status" value="1"/>
</dbReference>
<evidence type="ECO:0000256" key="6">
    <source>
        <dbReference type="ARBA" id="ARBA00022692"/>
    </source>
</evidence>
<keyword evidence="12 17" id="KW-0046">Antibiotic resistance</keyword>
<feature type="transmembrane region" description="Helical" evidence="17">
    <location>
        <begin position="94"/>
        <end position="113"/>
    </location>
</feature>
<evidence type="ECO:0000256" key="9">
    <source>
        <dbReference type="ARBA" id="ARBA00022984"/>
    </source>
</evidence>
<dbReference type="EC" id="3.6.1.27" evidence="3 17"/>
<evidence type="ECO:0000256" key="14">
    <source>
        <dbReference type="ARBA" id="ARBA00032707"/>
    </source>
</evidence>
<feature type="transmembrane region" description="Helical" evidence="17">
    <location>
        <begin position="226"/>
        <end position="245"/>
    </location>
</feature>
<feature type="transmembrane region" description="Helical" evidence="17">
    <location>
        <begin position="257"/>
        <end position="274"/>
    </location>
</feature>
<evidence type="ECO:0000256" key="15">
    <source>
        <dbReference type="ARBA" id="ARBA00032932"/>
    </source>
</evidence>
<protein>
    <recommendedName>
        <fullName evidence="4 17">Undecaprenyl-diphosphatase</fullName>
        <ecNumber evidence="3 17">3.6.1.27</ecNumber>
    </recommendedName>
    <alternativeName>
        <fullName evidence="15 17">Bacitracin resistance protein</fullName>
    </alternativeName>
    <alternativeName>
        <fullName evidence="14 17">Undecaprenyl pyrophosphate phosphatase</fullName>
    </alternativeName>
</protein>
<comment type="similarity">
    <text evidence="2 17">Belongs to the UppP family.</text>
</comment>
<organism evidence="19 20">
    <name type="scientific">Bacillus aquiflavi</name>
    <dbReference type="NCBI Taxonomy" id="2672567"/>
    <lineage>
        <taxon>Bacteria</taxon>
        <taxon>Bacillati</taxon>
        <taxon>Bacillota</taxon>
        <taxon>Bacilli</taxon>
        <taxon>Bacillales</taxon>
        <taxon>Bacillaceae</taxon>
        <taxon>Bacillus</taxon>
    </lineage>
</organism>
<dbReference type="AlphaFoldDB" id="A0A6B3VUD4"/>
<evidence type="ECO:0000313" key="21">
    <source>
        <dbReference type="Proteomes" id="UP000570010"/>
    </source>
</evidence>
<dbReference type="GO" id="GO:0050380">
    <property type="term" value="F:undecaprenyl-diphosphatase activity"/>
    <property type="evidence" value="ECO:0007669"/>
    <property type="project" value="UniProtKB-UniRule"/>
</dbReference>